<evidence type="ECO:0000313" key="3">
    <source>
        <dbReference type="Proteomes" id="UP000051952"/>
    </source>
</evidence>
<organism evidence="2 3">
    <name type="scientific">Bodo saltans</name>
    <name type="common">Flagellated protozoan</name>
    <dbReference type="NCBI Taxonomy" id="75058"/>
    <lineage>
        <taxon>Eukaryota</taxon>
        <taxon>Discoba</taxon>
        <taxon>Euglenozoa</taxon>
        <taxon>Kinetoplastea</taxon>
        <taxon>Metakinetoplastina</taxon>
        <taxon>Eubodonida</taxon>
        <taxon>Bodonidae</taxon>
        <taxon>Bodo</taxon>
    </lineage>
</organism>
<accession>A0A0S4KQR8</accession>
<feature type="compositionally biased region" description="Low complexity" evidence="1">
    <location>
        <begin position="290"/>
        <end position="304"/>
    </location>
</feature>
<name>A0A0S4KQR8_BODSA</name>
<gene>
    <name evidence="2" type="ORF">BSAL_36035</name>
</gene>
<keyword evidence="3" id="KW-1185">Reference proteome</keyword>
<dbReference type="AlphaFoldDB" id="A0A0S4KQR8"/>
<dbReference type="VEuPathDB" id="TriTrypDB:BSAL_36035"/>
<dbReference type="EMBL" id="CYKH01002016">
    <property type="protein sequence ID" value="CUI15295.1"/>
    <property type="molecule type" value="Genomic_DNA"/>
</dbReference>
<reference evidence="3" key="1">
    <citation type="submission" date="2015-09" db="EMBL/GenBank/DDBJ databases">
        <authorList>
            <consortium name="Pathogen Informatics"/>
        </authorList>
    </citation>
    <scope>NUCLEOTIDE SEQUENCE [LARGE SCALE GENOMIC DNA]</scope>
    <source>
        <strain evidence="3">Lake Konstanz</strain>
    </source>
</reference>
<evidence type="ECO:0000313" key="2">
    <source>
        <dbReference type="EMBL" id="CUI15295.1"/>
    </source>
</evidence>
<evidence type="ECO:0000256" key="1">
    <source>
        <dbReference type="SAM" id="MobiDB-lite"/>
    </source>
</evidence>
<proteinExistence type="predicted"/>
<sequence length="376" mass="39904">MWYSGVPSATIMQHEAPVTMFSTSSFDSLENRVTALYARHHTLVSRFTAIQTSTTALVQFMQSVAPLLKEQLLKKLSLQNMIIVTTAMSAAASTSGGRHHASFAENKVDVANQRSQVLANVTIRRRILECCMISTGTTTTPSSAPPQLHINAHAAVANIHAGLTASSFDALVGLLHAMVTPLSVHNVPSSSSSSLLSSSGMSSPLASPLDERLQEFVASICYLSEGVMRFPDVFMRQENPPQASSRLEALAAACEGGASVLATHVACWEATVCPACLKPSSPPRKKSRQDSTSQSSSANVSPSSPHNDVPQHQHTAAGMSTPEGIGEKLSNRSCHNMSPIAAACNCIVAPATLHQLRQVVQAAVDSASRIRSLQQL</sequence>
<dbReference type="Proteomes" id="UP000051952">
    <property type="component" value="Unassembled WGS sequence"/>
</dbReference>
<feature type="region of interest" description="Disordered" evidence="1">
    <location>
        <begin position="279"/>
        <end position="330"/>
    </location>
</feature>
<protein>
    <submittedName>
        <fullName evidence="2">Uncharacterized protein</fullName>
    </submittedName>
</protein>